<keyword evidence="1" id="KW-0472">Membrane</keyword>
<dbReference type="Proteomes" id="UP000249794">
    <property type="component" value="Unassembled WGS sequence"/>
</dbReference>
<dbReference type="EMBL" id="QBMP01000041">
    <property type="protein sequence ID" value="PZO58019.1"/>
    <property type="molecule type" value="Genomic_DNA"/>
</dbReference>
<evidence type="ECO:0000313" key="2">
    <source>
        <dbReference type="EMBL" id="PZO58019.1"/>
    </source>
</evidence>
<keyword evidence="1" id="KW-1133">Transmembrane helix</keyword>
<proteinExistence type="predicted"/>
<reference evidence="3" key="1">
    <citation type="submission" date="2018-04" db="EMBL/GenBank/DDBJ databases">
        <authorList>
            <person name="Cornet L."/>
        </authorList>
    </citation>
    <scope>NUCLEOTIDE SEQUENCE [LARGE SCALE GENOMIC DNA]</scope>
</reference>
<evidence type="ECO:0000256" key="1">
    <source>
        <dbReference type="SAM" id="Phobius"/>
    </source>
</evidence>
<comment type="caution">
    <text evidence="2">The sequence shown here is derived from an EMBL/GenBank/DDBJ whole genome shotgun (WGS) entry which is preliminary data.</text>
</comment>
<reference evidence="2 3" key="2">
    <citation type="submission" date="2018-06" db="EMBL/GenBank/DDBJ databases">
        <title>Metagenomic assembly of (sub)arctic Cyanobacteria and their associated microbiome from non-axenic cultures.</title>
        <authorList>
            <person name="Baurain D."/>
        </authorList>
    </citation>
    <scope>NUCLEOTIDE SEQUENCE [LARGE SCALE GENOMIC DNA]</scope>
    <source>
        <strain evidence="2">ULC027bin1</strain>
    </source>
</reference>
<organism evidence="2 3">
    <name type="scientific">Phormidesmis priestleyi</name>
    <dbReference type="NCBI Taxonomy" id="268141"/>
    <lineage>
        <taxon>Bacteria</taxon>
        <taxon>Bacillati</taxon>
        <taxon>Cyanobacteriota</taxon>
        <taxon>Cyanophyceae</taxon>
        <taxon>Leptolyngbyales</taxon>
        <taxon>Leptolyngbyaceae</taxon>
        <taxon>Phormidesmis</taxon>
    </lineage>
</organism>
<name>A0A2W4XU98_9CYAN</name>
<evidence type="ECO:0000313" key="3">
    <source>
        <dbReference type="Proteomes" id="UP000249794"/>
    </source>
</evidence>
<accession>A0A2W4XU98</accession>
<keyword evidence="1" id="KW-0812">Transmembrane</keyword>
<gene>
    <name evidence="2" type="ORF">DCF15_06040</name>
</gene>
<sequence>MNAGRDADLIDAIAHLSAQIDEMRIEQTQHNRAAEEVLKQWSQTNLHLTDCLAIQAEDLSGSNLMQQELAKHLIVLAQHSGELGTSTQELKHSLENLTQYLQEAQSPQILQLAENTAQLKDSSTNLVSFLKGEQAQRLKLLENGLKSLIEIYDVQKVHPQSLPPQIGNPVEMKNQRFDFLQGLSLVGTFSVVSCGLSLLLWYSGGIGNALTRIDERSNWTMIKLERIESVLGIN</sequence>
<protein>
    <submittedName>
        <fullName evidence="2">Uncharacterized protein</fullName>
    </submittedName>
</protein>
<feature type="transmembrane region" description="Helical" evidence="1">
    <location>
        <begin position="182"/>
        <end position="202"/>
    </location>
</feature>
<dbReference type="AlphaFoldDB" id="A0A2W4XU98"/>